<dbReference type="VEuPathDB" id="TriTrypDB:BSAL_88970"/>
<evidence type="ECO:0000313" key="1">
    <source>
        <dbReference type="EMBL" id="CUG84798.1"/>
    </source>
</evidence>
<organism evidence="1 2">
    <name type="scientific">Bodo saltans</name>
    <name type="common">Flagellated protozoan</name>
    <dbReference type="NCBI Taxonomy" id="75058"/>
    <lineage>
        <taxon>Eukaryota</taxon>
        <taxon>Discoba</taxon>
        <taxon>Euglenozoa</taxon>
        <taxon>Kinetoplastea</taxon>
        <taxon>Metakinetoplastina</taxon>
        <taxon>Eubodonida</taxon>
        <taxon>Bodonidae</taxon>
        <taxon>Bodo</taxon>
    </lineage>
</organism>
<proteinExistence type="predicted"/>
<protein>
    <submittedName>
        <fullName evidence="1">Uncharacterized protein</fullName>
    </submittedName>
</protein>
<sequence length="601" mass="66051">MLSHLVRSRLAMVEAQQLCWAVLTTKAMRSSQDTHQYQLRRSIDCSTEKKCRSLVENLSHAIVMGHSNDMEFVRAGARALANRGYGMSWCEEVLSKCSIQKASSAFRLLTEVLPRHVTPSVIARVLRRLNAARRTDDMLYVWLALDPLTTQRVPSSTTRVFERLLLNSLPRDINPASLRKFRSDARSLMERMALDVLLAHIADGGARREALVQSLFFFQVPPAGGPADSTEGLAHCARWLSPGTVSALQDLLVKRLNLESGVACERRELVGTAKETLETSTIVLELERRCDELFANASATKSKFSCASAVDGPRTVAHASTITRHEKSLLLEIARSGDWAGALRQISTISSNDGSFPHSFGVQLCGESVFRDRSKSSWGAALHIARMHLRQRQAKNAPSSSDVLIARVAGIVADCGAWEGALMMSSGLQELCDCHVLSQVIHCLCKSRQQSLLPQTWAKWRATVGDIDAVPLQPIVLQSLLWGATHGSREYDQFVANVFLSSLSLLSLPPSGSHVETALGLFAMNKRLSDFLCSDRWPLSSEDAIQVALYADNREALCSILKLYGTPALAAQVQHFYLAAGRTTDMPSAISDLVTSLLAER</sequence>
<gene>
    <name evidence="1" type="ORF">BSAL_88970</name>
</gene>
<dbReference type="EMBL" id="CYKH01001131">
    <property type="protein sequence ID" value="CUG84798.1"/>
    <property type="molecule type" value="Genomic_DNA"/>
</dbReference>
<keyword evidence="2" id="KW-1185">Reference proteome</keyword>
<reference evidence="2" key="1">
    <citation type="submission" date="2015-09" db="EMBL/GenBank/DDBJ databases">
        <authorList>
            <consortium name="Pathogen Informatics"/>
        </authorList>
    </citation>
    <scope>NUCLEOTIDE SEQUENCE [LARGE SCALE GENOMIC DNA]</scope>
    <source>
        <strain evidence="2">Lake Konstanz</strain>
    </source>
</reference>
<accession>A0A0S4J9D5</accession>
<evidence type="ECO:0000313" key="2">
    <source>
        <dbReference type="Proteomes" id="UP000051952"/>
    </source>
</evidence>
<name>A0A0S4J9D5_BODSA</name>
<dbReference type="AlphaFoldDB" id="A0A0S4J9D5"/>
<dbReference type="Proteomes" id="UP000051952">
    <property type="component" value="Unassembled WGS sequence"/>
</dbReference>